<dbReference type="NCBIfam" id="TIGR01256">
    <property type="entry name" value="modA"/>
    <property type="match status" value="1"/>
</dbReference>
<feature type="binding site" evidence="6">
    <location>
        <position position="154"/>
    </location>
    <ligand>
        <name>molybdate</name>
        <dbReference type="ChEBI" id="CHEBI:36264"/>
    </ligand>
</feature>
<reference evidence="7 8" key="1">
    <citation type="submission" date="2020-07" db="EMBL/GenBank/DDBJ databases">
        <title>Genomic Encyclopedia of Type Strains, Phase IV (KMG-V): Genome sequencing to study the core and pangenomes of soil and plant-associated prokaryotes.</title>
        <authorList>
            <person name="Whitman W."/>
        </authorList>
    </citation>
    <scope>NUCLEOTIDE SEQUENCE [LARGE SCALE GENOMIC DNA]</scope>
    <source>
        <strain evidence="7 8">RH2WT43</strain>
    </source>
</reference>
<dbReference type="EMBL" id="JACGXL010000003">
    <property type="protein sequence ID" value="MBA8887938.1"/>
    <property type="molecule type" value="Genomic_DNA"/>
</dbReference>
<feature type="binding site" evidence="6">
    <location>
        <position position="181"/>
    </location>
    <ligand>
        <name>molybdate</name>
        <dbReference type="ChEBI" id="CHEBI:36264"/>
    </ligand>
</feature>
<comment type="subunit">
    <text evidence="5">The complex is composed of two ATP-binding proteins (ModC), two transmembrane proteins (ModB) and a solute-binding protein (ModA).</text>
</comment>
<evidence type="ECO:0000256" key="2">
    <source>
        <dbReference type="ARBA" id="ARBA00022505"/>
    </source>
</evidence>
<dbReference type="Gene3D" id="3.40.190.10">
    <property type="entry name" value="Periplasmic binding protein-like II"/>
    <property type="match status" value="2"/>
</dbReference>
<dbReference type="InterPro" id="IPR005950">
    <property type="entry name" value="ModA"/>
</dbReference>
<protein>
    <submittedName>
        <fullName evidence="7">Molybdate transport system substrate-binding protein</fullName>
    </submittedName>
</protein>
<dbReference type="FunFam" id="3.40.190.10:FF:000035">
    <property type="entry name" value="Molybdate ABC transporter substrate-binding protein"/>
    <property type="match status" value="1"/>
</dbReference>
<feature type="binding site" evidence="6">
    <location>
        <position position="68"/>
    </location>
    <ligand>
        <name>molybdate</name>
        <dbReference type="ChEBI" id="CHEBI:36264"/>
    </ligand>
</feature>
<gene>
    <name evidence="7" type="ORF">FHW12_002162</name>
</gene>
<evidence type="ECO:0000313" key="7">
    <source>
        <dbReference type="EMBL" id="MBA8887938.1"/>
    </source>
</evidence>
<accession>A0A839F330</accession>
<dbReference type="AlphaFoldDB" id="A0A839F330"/>
<dbReference type="Pfam" id="PF13531">
    <property type="entry name" value="SBP_bac_11"/>
    <property type="match status" value="1"/>
</dbReference>
<keyword evidence="8" id="KW-1185">Reference proteome</keyword>
<dbReference type="RefSeq" id="WP_182531016.1">
    <property type="nucleotide sequence ID" value="NZ_JACGXL010000003.1"/>
</dbReference>
<evidence type="ECO:0000256" key="4">
    <source>
        <dbReference type="ARBA" id="ARBA00022729"/>
    </source>
</evidence>
<dbReference type="GO" id="GO:0046872">
    <property type="term" value="F:metal ion binding"/>
    <property type="evidence" value="ECO:0007669"/>
    <property type="project" value="UniProtKB-KW"/>
</dbReference>
<dbReference type="GO" id="GO:0030288">
    <property type="term" value="C:outer membrane-bounded periplasmic space"/>
    <property type="evidence" value="ECO:0007669"/>
    <property type="project" value="TreeGrafter"/>
</dbReference>
<dbReference type="GO" id="GO:0030973">
    <property type="term" value="F:molybdate ion binding"/>
    <property type="evidence" value="ECO:0007669"/>
    <property type="project" value="TreeGrafter"/>
</dbReference>
<sequence>MSVRPYTARLRHLALHGVLAIALLTPFAARADGLLVFAAASLKPSLDEILATPEAAALGGVKASYAASSQLAKQIEAGAPAALFISADRDWMDYVEQRKLVVDGTRANLLGNALVLVAPKDSTVKLDIAAGFALATALGKDGRLALAEPNSVPAGKYAKTALTRLGVWDAVAARVVSTDNVRAALNFVARAEAALGVVYRSDAVSEPAVRVVATFPDATHAPIVYPVAILAGHDTPAARRLLELLRAPAEQAIFRDHGFDAPPR</sequence>
<feature type="binding site" evidence="6">
    <location>
        <position position="41"/>
    </location>
    <ligand>
        <name>molybdate</name>
        <dbReference type="ChEBI" id="CHEBI:36264"/>
    </ligand>
</feature>
<evidence type="ECO:0000256" key="6">
    <source>
        <dbReference type="PIRSR" id="PIRSR004846-1"/>
    </source>
</evidence>
<dbReference type="PANTHER" id="PTHR30632:SF17">
    <property type="entry name" value="MOLYBDATE-BINDING PROTEIN MODA"/>
    <property type="match status" value="1"/>
</dbReference>
<comment type="similarity">
    <text evidence="1">Belongs to the bacterial solute-binding protein ModA family.</text>
</comment>
<dbReference type="GO" id="GO:1901359">
    <property type="term" value="F:tungstate binding"/>
    <property type="evidence" value="ECO:0007669"/>
    <property type="project" value="UniProtKB-ARBA"/>
</dbReference>
<evidence type="ECO:0000313" key="8">
    <source>
        <dbReference type="Proteomes" id="UP000550401"/>
    </source>
</evidence>
<organism evidence="7 8">
    <name type="scientific">Dokdonella fugitiva</name>
    <dbReference type="NCBI Taxonomy" id="328517"/>
    <lineage>
        <taxon>Bacteria</taxon>
        <taxon>Pseudomonadati</taxon>
        <taxon>Pseudomonadota</taxon>
        <taxon>Gammaproteobacteria</taxon>
        <taxon>Lysobacterales</taxon>
        <taxon>Rhodanobacteraceae</taxon>
        <taxon>Dokdonella</taxon>
    </lineage>
</organism>
<keyword evidence="2 6" id="KW-0500">Molybdenum</keyword>
<keyword evidence="4" id="KW-0732">Signal</keyword>
<keyword evidence="3 6" id="KW-0479">Metal-binding</keyword>
<dbReference type="PIRSF" id="PIRSF004846">
    <property type="entry name" value="ModA"/>
    <property type="match status" value="1"/>
</dbReference>
<dbReference type="InterPro" id="IPR050682">
    <property type="entry name" value="ModA/WtpA"/>
</dbReference>
<name>A0A839F330_9GAMM</name>
<evidence type="ECO:0000256" key="3">
    <source>
        <dbReference type="ARBA" id="ARBA00022723"/>
    </source>
</evidence>
<dbReference type="PANTHER" id="PTHR30632">
    <property type="entry name" value="MOLYBDATE-BINDING PERIPLASMIC PROTEIN"/>
    <property type="match status" value="1"/>
</dbReference>
<dbReference type="Proteomes" id="UP000550401">
    <property type="component" value="Unassembled WGS sequence"/>
</dbReference>
<dbReference type="GO" id="GO:0015689">
    <property type="term" value="P:molybdate ion transport"/>
    <property type="evidence" value="ECO:0007669"/>
    <property type="project" value="InterPro"/>
</dbReference>
<evidence type="ECO:0000256" key="5">
    <source>
        <dbReference type="ARBA" id="ARBA00062515"/>
    </source>
</evidence>
<evidence type="ECO:0000256" key="1">
    <source>
        <dbReference type="ARBA" id="ARBA00009175"/>
    </source>
</evidence>
<proteinExistence type="inferred from homology"/>
<feature type="binding site" evidence="6">
    <location>
        <position position="199"/>
    </location>
    <ligand>
        <name>molybdate</name>
        <dbReference type="ChEBI" id="CHEBI:36264"/>
    </ligand>
</feature>
<dbReference type="SUPFAM" id="SSF53850">
    <property type="entry name" value="Periplasmic binding protein-like II"/>
    <property type="match status" value="1"/>
</dbReference>
<comment type="caution">
    <text evidence="7">The sequence shown here is derived from an EMBL/GenBank/DDBJ whole genome shotgun (WGS) entry which is preliminary data.</text>
</comment>